<dbReference type="Proteomes" id="UP000275772">
    <property type="component" value="Unassembled WGS sequence"/>
</dbReference>
<name>A0A383UN40_BLUHO</name>
<gene>
    <name evidence="1" type="ORF">BLGHR1_11957</name>
</gene>
<evidence type="ECO:0000313" key="1">
    <source>
        <dbReference type="EMBL" id="SZF01199.1"/>
    </source>
</evidence>
<protein>
    <submittedName>
        <fullName evidence="1">Uncharacterized protein</fullName>
    </submittedName>
</protein>
<reference evidence="1 2" key="1">
    <citation type="submission" date="2017-11" db="EMBL/GenBank/DDBJ databases">
        <authorList>
            <person name="Kracher B."/>
        </authorList>
    </citation>
    <scope>NUCLEOTIDE SEQUENCE [LARGE SCALE GENOMIC DNA]</scope>
    <source>
        <strain evidence="1 2">RACE1</strain>
    </source>
</reference>
<dbReference type="EMBL" id="UNSH01000036">
    <property type="protein sequence ID" value="SZF01199.1"/>
    <property type="molecule type" value="Genomic_DNA"/>
</dbReference>
<dbReference type="AlphaFoldDB" id="A0A383UN40"/>
<sequence length="65" mass="7297">MLSASSFRIHGVSAIPHKILAPKSRSGEIIDIQAHESAIYGFLLAHHLLLRKIRGTRYYVVNVDQ</sequence>
<proteinExistence type="predicted"/>
<evidence type="ECO:0000313" key="2">
    <source>
        <dbReference type="Proteomes" id="UP000275772"/>
    </source>
</evidence>
<dbReference type="VEuPathDB" id="FungiDB:BLGHR1_11957"/>
<accession>A0A383UN40</accession>
<organism evidence="1 2">
    <name type="scientific">Blumeria hordei</name>
    <name type="common">Barley powdery mildew</name>
    <name type="synonym">Blumeria graminis f. sp. hordei</name>
    <dbReference type="NCBI Taxonomy" id="2867405"/>
    <lineage>
        <taxon>Eukaryota</taxon>
        <taxon>Fungi</taxon>
        <taxon>Dikarya</taxon>
        <taxon>Ascomycota</taxon>
        <taxon>Pezizomycotina</taxon>
        <taxon>Leotiomycetes</taxon>
        <taxon>Erysiphales</taxon>
        <taxon>Erysiphaceae</taxon>
        <taxon>Blumeria</taxon>
    </lineage>
</organism>